<feature type="region of interest" description="Disordered" evidence="6">
    <location>
        <begin position="187"/>
        <end position="257"/>
    </location>
</feature>
<proteinExistence type="inferred from homology"/>
<evidence type="ECO:0000256" key="5">
    <source>
        <dbReference type="ARBA" id="ARBA00023242"/>
    </source>
</evidence>
<name>A0A835E2M4_9POAL</name>
<keyword evidence="4" id="KW-0804">Transcription</keyword>
<keyword evidence="3" id="KW-0805">Transcription regulation</keyword>
<dbReference type="SUPFAM" id="SSF47459">
    <property type="entry name" value="HLH, helix-loop-helix DNA-binding domain"/>
    <property type="match status" value="1"/>
</dbReference>
<dbReference type="Pfam" id="PF00010">
    <property type="entry name" value="HLH"/>
    <property type="match status" value="1"/>
</dbReference>
<dbReference type="PANTHER" id="PTHR16223">
    <property type="entry name" value="TRANSCRIPTION FACTOR BHLH83-RELATED"/>
    <property type="match status" value="1"/>
</dbReference>
<feature type="domain" description="BHLH" evidence="7">
    <location>
        <begin position="531"/>
        <end position="581"/>
    </location>
</feature>
<accession>A0A835E2M4</accession>
<protein>
    <recommendedName>
        <fullName evidence="7">BHLH domain-containing protein</fullName>
    </recommendedName>
</protein>
<dbReference type="PANTHER" id="PTHR16223:SF347">
    <property type="entry name" value="OS01G0900800 PROTEIN"/>
    <property type="match status" value="1"/>
</dbReference>
<evidence type="ECO:0000313" key="8">
    <source>
        <dbReference type="EMBL" id="KAF8664889.1"/>
    </source>
</evidence>
<comment type="subcellular location">
    <subcellularLocation>
        <location evidence="1">Nucleus</location>
    </subcellularLocation>
</comment>
<dbReference type="GO" id="GO:0000978">
    <property type="term" value="F:RNA polymerase II cis-regulatory region sequence-specific DNA binding"/>
    <property type="evidence" value="ECO:0007669"/>
    <property type="project" value="TreeGrafter"/>
</dbReference>
<comment type="caution">
    <text evidence="8">The sequence shown here is derived from an EMBL/GenBank/DDBJ whole genome shotgun (WGS) entry which is preliminary data.</text>
</comment>
<feature type="compositionally biased region" description="Basic and acidic residues" evidence="6">
    <location>
        <begin position="212"/>
        <end position="228"/>
    </location>
</feature>
<evidence type="ECO:0000256" key="1">
    <source>
        <dbReference type="ARBA" id="ARBA00004123"/>
    </source>
</evidence>
<feature type="region of interest" description="Disordered" evidence="6">
    <location>
        <begin position="1"/>
        <end position="28"/>
    </location>
</feature>
<keyword evidence="5" id="KW-0539">Nucleus</keyword>
<feature type="compositionally biased region" description="Polar residues" evidence="6">
    <location>
        <begin position="289"/>
        <end position="300"/>
    </location>
</feature>
<reference evidence="8" key="1">
    <citation type="submission" date="2020-07" db="EMBL/GenBank/DDBJ databases">
        <title>Genome sequence and genetic diversity analysis of an under-domesticated orphan crop, white fonio (Digitaria exilis).</title>
        <authorList>
            <person name="Bennetzen J.L."/>
            <person name="Chen S."/>
            <person name="Ma X."/>
            <person name="Wang X."/>
            <person name="Yssel A.E.J."/>
            <person name="Chaluvadi S.R."/>
            <person name="Johnson M."/>
            <person name="Gangashetty P."/>
            <person name="Hamidou F."/>
            <person name="Sanogo M.D."/>
            <person name="Zwaenepoel A."/>
            <person name="Wallace J."/>
            <person name="Van De Peer Y."/>
            <person name="Van Deynze A."/>
        </authorList>
    </citation>
    <scope>NUCLEOTIDE SEQUENCE</scope>
    <source>
        <tissue evidence="8">Leaves</tissue>
    </source>
</reference>
<dbReference type="Proteomes" id="UP000636709">
    <property type="component" value="Unassembled WGS sequence"/>
</dbReference>
<dbReference type="GO" id="GO:0005634">
    <property type="term" value="C:nucleus"/>
    <property type="evidence" value="ECO:0007669"/>
    <property type="project" value="UniProtKB-SubCell"/>
</dbReference>
<keyword evidence="9" id="KW-1185">Reference proteome</keyword>
<organism evidence="8 9">
    <name type="scientific">Digitaria exilis</name>
    <dbReference type="NCBI Taxonomy" id="1010633"/>
    <lineage>
        <taxon>Eukaryota</taxon>
        <taxon>Viridiplantae</taxon>
        <taxon>Streptophyta</taxon>
        <taxon>Embryophyta</taxon>
        <taxon>Tracheophyta</taxon>
        <taxon>Spermatophyta</taxon>
        <taxon>Magnoliopsida</taxon>
        <taxon>Liliopsida</taxon>
        <taxon>Poales</taxon>
        <taxon>Poaceae</taxon>
        <taxon>PACMAD clade</taxon>
        <taxon>Panicoideae</taxon>
        <taxon>Panicodae</taxon>
        <taxon>Paniceae</taxon>
        <taxon>Anthephorinae</taxon>
        <taxon>Digitaria</taxon>
    </lineage>
</organism>
<dbReference type="EMBL" id="JACEFO010002346">
    <property type="protein sequence ID" value="KAF8664889.1"/>
    <property type="molecule type" value="Genomic_DNA"/>
</dbReference>
<dbReference type="GO" id="GO:0000981">
    <property type="term" value="F:DNA-binding transcription factor activity, RNA polymerase II-specific"/>
    <property type="evidence" value="ECO:0007669"/>
    <property type="project" value="TreeGrafter"/>
</dbReference>
<sequence length="620" mass="65734">MNRPPPHHGAMPLPPPPAAPGTGQLTHYASAPGSFLAALADSVTRGGGDPAPPPFTRLCSGESSGLRLTSGEPTCRTDGDGGGRPLDRAYGGSGEIRLPPASNRQQQGLATRRTTHVPHGGARGQPPRTSPLLRQSSSPAGLLSHLMADQHGGGLGPPVCIQLLVLRPPGGPRLGCVHPPVHPPWLGWPPRSPAQKAAAATLPRTTQQQRVEAPRDRLAASRSRERPAMNRLTPAHHGGMLPPQPGTTGHPQLARYGSAPGSFLAALADSVTRGDPAPAPPPVSRFYSGESSGLTSCDSTSRTEARPLERAYGGSGEIRVPPPPYHHHQQHQQQVAPPRPAQGQQPPAISPLFRHSSSPAGLLSRLMADPHGMAPTRGMGSYSQAGTDAAMAHRHRQLSSQWSFSTRQDGLPQISEMGMIPDDIGESIVAGVCHSSSDAGGGGGGGGAAQSSSYLSRNFSVSSWDDTNSIMFSSPSKKAKLDAADDMVTSFSNIDSQFGLSKSSLEMPGMDDYLQLQQDSIACRVRAKRGCATHPRSIAERERRTRISKRLKKLQDLVPNMDKQTNTSDMLDLAVDYIKELKDQLEFSLSGDLAAAMLNMSSCIHAQLSLSWLYYKALMA</sequence>
<dbReference type="InterPro" id="IPR045843">
    <property type="entry name" value="IND-like"/>
</dbReference>
<comment type="similarity">
    <text evidence="2">Belongs to the bHLH protein family.</text>
</comment>
<evidence type="ECO:0000259" key="7">
    <source>
        <dbReference type="PROSITE" id="PS50888"/>
    </source>
</evidence>
<dbReference type="InterPro" id="IPR011598">
    <property type="entry name" value="bHLH_dom"/>
</dbReference>
<dbReference type="AlphaFoldDB" id="A0A835E2M4"/>
<dbReference type="SMART" id="SM00353">
    <property type="entry name" value="HLH"/>
    <property type="match status" value="1"/>
</dbReference>
<evidence type="ECO:0000256" key="2">
    <source>
        <dbReference type="ARBA" id="ARBA00005510"/>
    </source>
</evidence>
<feature type="compositionally biased region" description="Low complexity" evidence="6">
    <location>
        <begin position="331"/>
        <end position="347"/>
    </location>
</feature>
<evidence type="ECO:0000256" key="6">
    <source>
        <dbReference type="SAM" id="MobiDB-lite"/>
    </source>
</evidence>
<dbReference type="InterPro" id="IPR036638">
    <property type="entry name" value="HLH_DNA-bd_sf"/>
</dbReference>
<dbReference type="OrthoDB" id="2019494at2759"/>
<feature type="region of interest" description="Disordered" evidence="6">
    <location>
        <begin position="271"/>
        <end position="357"/>
    </location>
</feature>
<gene>
    <name evidence="8" type="ORF">HU200_054203</name>
</gene>
<feature type="region of interest" description="Disordered" evidence="6">
    <location>
        <begin position="41"/>
        <end position="137"/>
    </location>
</feature>
<feature type="compositionally biased region" description="Basic and acidic residues" evidence="6">
    <location>
        <begin position="75"/>
        <end position="87"/>
    </location>
</feature>
<evidence type="ECO:0000313" key="9">
    <source>
        <dbReference type="Proteomes" id="UP000636709"/>
    </source>
</evidence>
<dbReference type="PROSITE" id="PS50888">
    <property type="entry name" value="BHLH"/>
    <property type="match status" value="1"/>
</dbReference>
<evidence type="ECO:0000256" key="3">
    <source>
        <dbReference type="ARBA" id="ARBA00023015"/>
    </source>
</evidence>
<dbReference type="Gene3D" id="4.10.280.10">
    <property type="entry name" value="Helix-loop-helix DNA-binding domain"/>
    <property type="match status" value="1"/>
</dbReference>
<evidence type="ECO:0000256" key="4">
    <source>
        <dbReference type="ARBA" id="ARBA00023163"/>
    </source>
</evidence>
<dbReference type="GO" id="GO:0046983">
    <property type="term" value="F:protein dimerization activity"/>
    <property type="evidence" value="ECO:0007669"/>
    <property type="project" value="InterPro"/>
</dbReference>